<dbReference type="InterPro" id="IPR027417">
    <property type="entry name" value="P-loop_NTPase"/>
</dbReference>
<organism evidence="1 2">
    <name type="scientific">Streptosporangium jomthongense</name>
    <dbReference type="NCBI Taxonomy" id="1193683"/>
    <lineage>
        <taxon>Bacteria</taxon>
        <taxon>Bacillati</taxon>
        <taxon>Actinomycetota</taxon>
        <taxon>Actinomycetes</taxon>
        <taxon>Streptosporangiales</taxon>
        <taxon>Streptosporangiaceae</taxon>
        <taxon>Streptosporangium</taxon>
    </lineage>
</organism>
<reference evidence="2" key="1">
    <citation type="journal article" date="2019" name="Int. J. Syst. Evol. Microbiol.">
        <title>The Global Catalogue of Microorganisms (GCM) 10K type strain sequencing project: providing services to taxonomists for standard genome sequencing and annotation.</title>
        <authorList>
            <consortium name="The Broad Institute Genomics Platform"/>
            <consortium name="The Broad Institute Genome Sequencing Center for Infectious Disease"/>
            <person name="Wu L."/>
            <person name="Ma J."/>
        </authorList>
    </citation>
    <scope>NUCLEOTIDE SEQUENCE [LARGE SCALE GENOMIC DNA]</scope>
    <source>
        <strain evidence="2">TBRC 7912</strain>
    </source>
</reference>
<sequence length="723" mass="78066">MAIDTPDLQQAEQAPPRRGLLQHAISWVRSDELRRAPLLLAPAIYGLAAGAHAVEAPAWVGLPVTAAATIGAYARAMNQVGDASDPARAALATAATGMWLTAATWWGVAAGPYGLMSWLGGAACGLAYWAYRRDPDVRQAIAWQAARTEWHQRAASYGLAGSHLLDWRETRLGEQMVVDTRGTGKRASHLAGAGLEELIAEEEMLPASRVKVRRGDIAGRITVSIRYKNPWAQSLPHPLLDPTPEIPLPEVADGREPVIIGMDPETAKPLQLLLWDEDGAKRILVVAITRGGKTVVLSDVMERATAADNVFTIGINVSKAKEMRRWAPALGLSACGPAERVKALRILELVHAIIDFRAAQDTDEVTVIPRRTQPLIAVFVDEADTLLAESDALGMAIRKEFGYLMSKGGSEGVAVVVAGQRGTVAHLGNGNIKKMFDWAVLLKSAGESEVRHVLGDIGLAMPNMMTYGEGNPGVALVSDLAGHWNAGRSWKLKELTDIDRVARGRSACPLEPELIQALAAKFDAITRLDEAAPRRARPATASTSTPISEEALMPVEATDSAEQAARHRAAARARLTSLTVPSAPGLTAGEARAAAIERRRQAAEQTDMSPEVRELLVRLLTHPDGTTTKAVEAAMQDELRLEVGVSKTGAWRCLDRLRVEGVAEIRGKGRGRRWHLAVPAPTPEPLPEESDDFDHERMVELIEEEAGEAVQEEIADREFEHAE</sequence>
<dbReference type="RefSeq" id="WP_386192546.1">
    <property type="nucleotide sequence ID" value="NZ_JBHSBC010000030.1"/>
</dbReference>
<dbReference type="Gene3D" id="3.40.50.300">
    <property type="entry name" value="P-loop containing nucleotide triphosphate hydrolases"/>
    <property type="match status" value="1"/>
</dbReference>
<dbReference type="EMBL" id="JBHSBC010000030">
    <property type="protein sequence ID" value="MFC3983419.1"/>
    <property type="molecule type" value="Genomic_DNA"/>
</dbReference>
<protein>
    <recommendedName>
        <fullName evidence="3">Cell division protein FtsK</fullName>
    </recommendedName>
</protein>
<evidence type="ECO:0008006" key="3">
    <source>
        <dbReference type="Google" id="ProtNLM"/>
    </source>
</evidence>
<dbReference type="Proteomes" id="UP001595698">
    <property type="component" value="Unassembled WGS sequence"/>
</dbReference>
<proteinExistence type="predicted"/>
<dbReference type="SUPFAM" id="SSF52540">
    <property type="entry name" value="P-loop containing nucleoside triphosphate hydrolases"/>
    <property type="match status" value="1"/>
</dbReference>
<gene>
    <name evidence="1" type="ORF">ACFOYY_25045</name>
</gene>
<comment type="caution">
    <text evidence="1">The sequence shown here is derived from an EMBL/GenBank/DDBJ whole genome shotgun (WGS) entry which is preliminary data.</text>
</comment>
<accession>A0ABV8F6F8</accession>
<keyword evidence="2" id="KW-1185">Reference proteome</keyword>
<name>A0ABV8F6F8_9ACTN</name>
<evidence type="ECO:0000313" key="2">
    <source>
        <dbReference type="Proteomes" id="UP001595698"/>
    </source>
</evidence>
<evidence type="ECO:0000313" key="1">
    <source>
        <dbReference type="EMBL" id="MFC3983419.1"/>
    </source>
</evidence>